<keyword evidence="1" id="KW-0812">Transmembrane</keyword>
<keyword evidence="1" id="KW-0472">Membrane</keyword>
<reference evidence="2" key="1">
    <citation type="submission" date="2023-09" db="UniProtKB">
        <authorList>
            <consortium name="Ensembl"/>
        </authorList>
    </citation>
    <scope>IDENTIFICATION</scope>
</reference>
<name>A0A8C0ZMF5_CASCN</name>
<dbReference type="AlphaFoldDB" id="A0A8C0ZMF5"/>
<keyword evidence="1" id="KW-1133">Transmembrane helix</keyword>
<protein>
    <submittedName>
        <fullName evidence="2">Uncharacterized protein</fullName>
    </submittedName>
</protein>
<evidence type="ECO:0000313" key="2">
    <source>
        <dbReference type="Ensembl" id="ENSCCNP00000003147.1"/>
    </source>
</evidence>
<accession>A0A8C0ZMF5</accession>
<proteinExistence type="predicted"/>
<organism evidence="2">
    <name type="scientific">Castor canadensis</name>
    <name type="common">American beaver</name>
    <dbReference type="NCBI Taxonomy" id="51338"/>
    <lineage>
        <taxon>Eukaryota</taxon>
        <taxon>Metazoa</taxon>
        <taxon>Chordata</taxon>
        <taxon>Craniata</taxon>
        <taxon>Vertebrata</taxon>
        <taxon>Euteleostomi</taxon>
        <taxon>Mammalia</taxon>
        <taxon>Eutheria</taxon>
        <taxon>Euarchontoglires</taxon>
        <taxon>Glires</taxon>
        <taxon>Rodentia</taxon>
        <taxon>Castorimorpha</taxon>
        <taxon>Castoridae</taxon>
        <taxon>Castor</taxon>
    </lineage>
</organism>
<sequence>IIVTHEGKKMLARLSLGLLLLALVLPMQIYSFVPLTSTPEPTVYSETTVKPSDNAIPNIASTLVVLLVLLYLIH</sequence>
<feature type="transmembrane region" description="Helical" evidence="1">
    <location>
        <begin position="55"/>
        <end position="73"/>
    </location>
</feature>
<dbReference type="Ensembl" id="ENSCCNT00000004153.1">
    <property type="protein sequence ID" value="ENSCCNP00000003147.1"/>
    <property type="gene ID" value="ENSCCNG00000003410.1"/>
</dbReference>
<evidence type="ECO:0000256" key="1">
    <source>
        <dbReference type="SAM" id="Phobius"/>
    </source>
</evidence>